<name>A0A9W8WXC2_9PLEO</name>
<sequence length="916" mass="100992">MATRKLNVLIYSGHGSTTESVRHCLYTLRRLLSPAYAVIPVTGDVLIKEPWFSTCALLVFPGGADLGYCRTLNGEGNRRISRYVNAGGSYLGFCAGGYYGSAKCEFEVDDPKMAVVGDRELAFFPGVCRGLAFEGFKYASEAGAKAADIRIEKTAFEDVKEGTADTFKSYYNGGGVFVDAKKLETRGVQVLASYTEGLHVDSGESQAAVVYRKIGEGHAILTGPHPEFAPQNLSQIPSLPSYASLIDSITSTDADRVAFLGLMLRKLGLNVNEQEQAVPSLSRLHLTSHKPAAVADLIASLAEVITVVDGEDYIQGGNDVFHIEKEGSAWGVKELKRAVSAVSEKLPTIASLQGTKKEEEEKVPEKTTDEKRPKTKEEEVQECIEYTANSAFDQILSYDKVVKTIVPHKEGVPTTRETPFHHESFYANLHHYHTKLRNPSAAFGSTLIYGEVVTSTNTLLDKNPALLRSLPNGFTVTATTQIAGRGRGSNVWVAPPGAMMFSTVLHHSFALSQSAPVIFIQYLAALAIVQGIQGYAPGYGKIPVKLKWPNDIYAQLPGSSNNPVVKIGGILVNSSYSGSSYDVVCGIGLNLSNALPTTSLNQLAAGQMPPLKPFTQEKLLASILASFESLYTTFCTAGFSRDMEEQYYRAWLHTDQIVELESEGGVKARIKGITRDWGLLLAEELGWQDRPTGKIVSLQSDSNSFDFFRGLNGFHHKKRRLSEGGDHDRSFSWKEKALAGEEARLEVQGELNKAQRNGQLKDHELSDIKLMAGDAHRAYEIMGRKYRDDNQELTAKYNRDIKEMKAKYESGTAKLADSEDREINQLKTKFLEHERVTIAAQSELFDYKRTVEARYEHGMEGLKQTNKKLFERNKSLQSMLDAVRQTCDSACTAQAIDERPLSIHANFTRPDAPRKN</sequence>
<protein>
    <submittedName>
        <fullName evidence="5">Biotin holocarboxylase synthetase</fullName>
    </submittedName>
</protein>
<reference evidence="5" key="1">
    <citation type="submission" date="2022-10" db="EMBL/GenBank/DDBJ databases">
        <title>Tapping the CABI collections for fungal endophytes: first genome assemblies for Collariella, Neodidymelliopsis, Ascochyta clinopodiicola, Didymella pomorum, Didymosphaeria variabile, Neocosmospora piperis and Neocucurbitaria cava.</title>
        <authorList>
            <person name="Hill R."/>
        </authorList>
    </citation>
    <scope>NUCLEOTIDE SEQUENCE</scope>
    <source>
        <strain evidence="5">IMI 360193</strain>
    </source>
</reference>
<feature type="compositionally biased region" description="Basic and acidic residues" evidence="3">
    <location>
        <begin position="355"/>
        <end position="377"/>
    </location>
</feature>
<dbReference type="EMBL" id="JAPEUV010000060">
    <property type="protein sequence ID" value="KAJ4335530.1"/>
    <property type="molecule type" value="Genomic_DNA"/>
</dbReference>
<feature type="domain" description="BPL/LPL catalytic" evidence="4">
    <location>
        <begin position="432"/>
        <end position="635"/>
    </location>
</feature>
<dbReference type="Gene3D" id="3.30.930.10">
    <property type="entry name" value="Bira Bifunctional Protein, Domain 2"/>
    <property type="match status" value="1"/>
</dbReference>
<comment type="caution">
    <text evidence="5">The sequence shown here is derived from an EMBL/GenBank/DDBJ whole genome shotgun (WGS) entry which is preliminary data.</text>
</comment>
<dbReference type="Proteomes" id="UP001140562">
    <property type="component" value="Unassembled WGS sequence"/>
</dbReference>
<dbReference type="InterPro" id="IPR029062">
    <property type="entry name" value="Class_I_gatase-like"/>
</dbReference>
<dbReference type="Pfam" id="PF09825">
    <property type="entry name" value="BPL_N"/>
    <property type="match status" value="1"/>
</dbReference>
<feature type="region of interest" description="Disordered" evidence="3">
    <location>
        <begin position="350"/>
        <end position="377"/>
    </location>
</feature>
<keyword evidence="2" id="KW-0436">Ligase</keyword>
<evidence type="ECO:0000256" key="3">
    <source>
        <dbReference type="SAM" id="MobiDB-lite"/>
    </source>
</evidence>
<dbReference type="PANTHER" id="PTHR12835">
    <property type="entry name" value="BIOTIN PROTEIN LIGASE"/>
    <property type="match status" value="1"/>
</dbReference>
<evidence type="ECO:0000256" key="2">
    <source>
        <dbReference type="ARBA" id="ARBA00022598"/>
    </source>
</evidence>
<organism evidence="5 6">
    <name type="scientific">Didymella glomerata</name>
    <dbReference type="NCBI Taxonomy" id="749621"/>
    <lineage>
        <taxon>Eukaryota</taxon>
        <taxon>Fungi</taxon>
        <taxon>Dikarya</taxon>
        <taxon>Ascomycota</taxon>
        <taxon>Pezizomycotina</taxon>
        <taxon>Dothideomycetes</taxon>
        <taxon>Pleosporomycetidae</taxon>
        <taxon>Pleosporales</taxon>
        <taxon>Pleosporineae</taxon>
        <taxon>Didymellaceae</taxon>
        <taxon>Didymella</taxon>
    </lineage>
</organism>
<comment type="similarity">
    <text evidence="1">Belongs to the biotin--protein ligase family.</text>
</comment>
<dbReference type="CDD" id="cd16442">
    <property type="entry name" value="BPL"/>
    <property type="match status" value="1"/>
</dbReference>
<dbReference type="AlphaFoldDB" id="A0A9W8WXC2"/>
<evidence type="ECO:0000256" key="1">
    <source>
        <dbReference type="ARBA" id="ARBA00009934"/>
    </source>
</evidence>
<dbReference type="SUPFAM" id="SSF55681">
    <property type="entry name" value="Class II aaRS and biotin synthetases"/>
    <property type="match status" value="1"/>
</dbReference>
<dbReference type="OrthoDB" id="10250105at2759"/>
<dbReference type="PROSITE" id="PS51733">
    <property type="entry name" value="BPL_LPL_CATALYTIC"/>
    <property type="match status" value="1"/>
</dbReference>
<accession>A0A9W8WXC2</accession>
<dbReference type="GO" id="GO:0004077">
    <property type="term" value="F:biotin--[biotin carboxyl-carrier protein] ligase activity"/>
    <property type="evidence" value="ECO:0007669"/>
    <property type="project" value="InterPro"/>
</dbReference>
<evidence type="ECO:0000313" key="5">
    <source>
        <dbReference type="EMBL" id="KAJ4335530.1"/>
    </source>
</evidence>
<proteinExistence type="inferred from homology"/>
<dbReference type="SUPFAM" id="SSF52317">
    <property type="entry name" value="Class I glutamine amidotransferase-like"/>
    <property type="match status" value="1"/>
</dbReference>
<dbReference type="PANTHER" id="PTHR12835:SF5">
    <property type="entry name" value="BIOTIN--PROTEIN LIGASE"/>
    <property type="match status" value="1"/>
</dbReference>
<dbReference type="InterPro" id="IPR045864">
    <property type="entry name" value="aa-tRNA-synth_II/BPL/LPL"/>
</dbReference>
<dbReference type="GO" id="GO:0005737">
    <property type="term" value="C:cytoplasm"/>
    <property type="evidence" value="ECO:0007669"/>
    <property type="project" value="TreeGrafter"/>
</dbReference>
<evidence type="ECO:0000259" key="4">
    <source>
        <dbReference type="PROSITE" id="PS51733"/>
    </source>
</evidence>
<dbReference type="NCBIfam" id="TIGR00121">
    <property type="entry name" value="birA_ligase"/>
    <property type="match status" value="1"/>
</dbReference>
<gene>
    <name evidence="5" type="primary">BPL1</name>
    <name evidence="5" type="ORF">N0V87_006059</name>
</gene>
<dbReference type="InterPro" id="IPR019197">
    <property type="entry name" value="Biotin-prot_ligase_N"/>
</dbReference>
<dbReference type="CDD" id="cd03144">
    <property type="entry name" value="GATase1_ScBLP_like"/>
    <property type="match status" value="1"/>
</dbReference>
<dbReference type="InterPro" id="IPR004408">
    <property type="entry name" value="Biotin_CoA_COase_ligase"/>
</dbReference>
<evidence type="ECO:0000313" key="6">
    <source>
        <dbReference type="Proteomes" id="UP001140562"/>
    </source>
</evidence>
<dbReference type="InterPro" id="IPR004143">
    <property type="entry name" value="BPL_LPL_catalytic"/>
</dbReference>
<dbReference type="Pfam" id="PF03099">
    <property type="entry name" value="BPL_LplA_LipB"/>
    <property type="match status" value="1"/>
</dbReference>
<keyword evidence="6" id="KW-1185">Reference proteome</keyword>